<proteinExistence type="predicted"/>
<dbReference type="InterPro" id="IPR051229">
    <property type="entry name" value="ALYREF_mRNA_export"/>
</dbReference>
<dbReference type="PROSITE" id="PS50102">
    <property type="entry name" value="RRM"/>
    <property type="match status" value="1"/>
</dbReference>
<evidence type="ECO:0000313" key="5">
    <source>
        <dbReference type="EMBL" id="KNZ61815.1"/>
    </source>
</evidence>
<reference evidence="5 6" key="1">
    <citation type="submission" date="2015-08" db="EMBL/GenBank/DDBJ databases">
        <title>Next Generation Sequencing and Analysis of the Genome of Puccinia sorghi L Schw, the Causal Agent of Maize Common Rust.</title>
        <authorList>
            <person name="Rochi L."/>
            <person name="Burguener G."/>
            <person name="Darino M."/>
            <person name="Turjanski A."/>
            <person name="Kreff E."/>
            <person name="Dieguez M.J."/>
            <person name="Sacco F."/>
        </authorList>
    </citation>
    <scope>NUCLEOTIDE SEQUENCE [LARGE SCALE GENOMIC DNA]</scope>
    <source>
        <strain evidence="5 6">RO10H11247</strain>
    </source>
</reference>
<dbReference type="PANTHER" id="PTHR19965:SF35">
    <property type="entry name" value="RNA ANNEALING PROTEIN YRA1"/>
    <property type="match status" value="1"/>
</dbReference>
<evidence type="ECO:0000259" key="4">
    <source>
        <dbReference type="PROSITE" id="PS50102"/>
    </source>
</evidence>
<protein>
    <recommendedName>
        <fullName evidence="4">RRM domain-containing protein</fullName>
    </recommendedName>
</protein>
<feature type="region of interest" description="Disordered" evidence="3">
    <location>
        <begin position="87"/>
        <end position="141"/>
    </location>
</feature>
<feature type="region of interest" description="Disordered" evidence="3">
    <location>
        <begin position="346"/>
        <end position="412"/>
    </location>
</feature>
<feature type="compositionally biased region" description="Low complexity" evidence="3">
    <location>
        <begin position="346"/>
        <end position="358"/>
    </location>
</feature>
<feature type="domain" description="RRM" evidence="4">
    <location>
        <begin position="171"/>
        <end position="250"/>
    </location>
</feature>
<dbReference type="OrthoDB" id="6159137at2759"/>
<dbReference type="GO" id="GO:0003729">
    <property type="term" value="F:mRNA binding"/>
    <property type="evidence" value="ECO:0007669"/>
    <property type="project" value="TreeGrafter"/>
</dbReference>
<keyword evidence="6" id="KW-1185">Reference proteome</keyword>
<dbReference type="SUPFAM" id="SSF54928">
    <property type="entry name" value="RNA-binding domain, RBD"/>
    <property type="match status" value="1"/>
</dbReference>
<dbReference type="InterPro" id="IPR012677">
    <property type="entry name" value="Nucleotide-bd_a/b_plait_sf"/>
</dbReference>
<keyword evidence="1 2" id="KW-0694">RNA-binding</keyword>
<feature type="compositionally biased region" description="Polar residues" evidence="3">
    <location>
        <begin position="128"/>
        <end position="137"/>
    </location>
</feature>
<dbReference type="VEuPathDB" id="FungiDB:VP01_1353g2"/>
<dbReference type="Gene3D" id="3.30.70.330">
    <property type="match status" value="1"/>
</dbReference>
<evidence type="ECO:0000256" key="2">
    <source>
        <dbReference type="PROSITE-ProRule" id="PRU00176"/>
    </source>
</evidence>
<dbReference type="AlphaFoldDB" id="A0A0L6VNQ8"/>
<feature type="compositionally biased region" description="Low complexity" evidence="3">
    <location>
        <begin position="1"/>
        <end position="18"/>
    </location>
</feature>
<evidence type="ECO:0000313" key="6">
    <source>
        <dbReference type="Proteomes" id="UP000037035"/>
    </source>
</evidence>
<dbReference type="GO" id="GO:0005634">
    <property type="term" value="C:nucleus"/>
    <property type="evidence" value="ECO:0007669"/>
    <property type="project" value="TreeGrafter"/>
</dbReference>
<dbReference type="Proteomes" id="UP000037035">
    <property type="component" value="Unassembled WGS sequence"/>
</dbReference>
<feature type="compositionally biased region" description="Low complexity" evidence="3">
    <location>
        <begin position="103"/>
        <end position="117"/>
    </location>
</feature>
<feature type="region of interest" description="Disordered" evidence="3">
    <location>
        <begin position="1"/>
        <end position="37"/>
    </location>
</feature>
<comment type="caution">
    <text evidence="5">The sequence shown here is derived from an EMBL/GenBank/DDBJ whole genome shotgun (WGS) entry which is preliminary data.</text>
</comment>
<feature type="region of interest" description="Disordered" evidence="3">
    <location>
        <begin position="254"/>
        <end position="296"/>
    </location>
</feature>
<dbReference type="PANTHER" id="PTHR19965">
    <property type="entry name" value="RNA AND EXPORT FACTOR BINDING PROTEIN"/>
    <property type="match status" value="1"/>
</dbReference>
<dbReference type="Pfam" id="PF00076">
    <property type="entry name" value="RRM_1"/>
    <property type="match status" value="1"/>
</dbReference>
<dbReference type="STRING" id="27349.A0A0L6VNQ8"/>
<sequence length="412" mass="45154">MASDSHTRFGSSSSSFRSKPYDKPYSPPARIASESRWSHDLFEDDSNLYGPKVRFQVNPPNLISFGAPRPSPSLRPFGNAAVPSTAAASTSFRIQSSDTQKPRMNNDSSSNVRRSSSTANPQPWKLSDASSQITRSDQAAHQEIKTHPIHNAKNHQALFDEAMAKYLNGPVILEVANLADGTSAEDVKTAFADFGDIQECSTEEGLRQANQPTLKAKMIFTHKAEAEKAVEALNGALADGLTLAVKIIGRPTKKPERGDFMTTSQVDSRPLKPIPDTPMKSSDNDITMEDGESPIVPTGRLRSEVVAQCDPRASIQVEPRPAAIYQVEQPPPAKPIIPNMLSRVQPLSHPSTQSVSSSVHHHHRHHQTLVPGHRGTLGQIHPANHPQFHHLPKRPQEHNHNSNSLLARIKPI</sequence>
<dbReference type="InterPro" id="IPR035979">
    <property type="entry name" value="RBD_domain_sf"/>
</dbReference>
<name>A0A0L6VNQ8_9BASI</name>
<dbReference type="InterPro" id="IPR000504">
    <property type="entry name" value="RRM_dom"/>
</dbReference>
<dbReference type="EMBL" id="LAVV01003932">
    <property type="protein sequence ID" value="KNZ61815.1"/>
    <property type="molecule type" value="Genomic_DNA"/>
</dbReference>
<dbReference type="CDD" id="cd00590">
    <property type="entry name" value="RRM_SF"/>
    <property type="match status" value="1"/>
</dbReference>
<evidence type="ECO:0000256" key="3">
    <source>
        <dbReference type="SAM" id="MobiDB-lite"/>
    </source>
</evidence>
<evidence type="ECO:0000256" key="1">
    <source>
        <dbReference type="ARBA" id="ARBA00022884"/>
    </source>
</evidence>
<accession>A0A0L6VNQ8</accession>
<organism evidence="5 6">
    <name type="scientific">Puccinia sorghi</name>
    <dbReference type="NCBI Taxonomy" id="27349"/>
    <lineage>
        <taxon>Eukaryota</taxon>
        <taxon>Fungi</taxon>
        <taxon>Dikarya</taxon>
        <taxon>Basidiomycota</taxon>
        <taxon>Pucciniomycotina</taxon>
        <taxon>Pucciniomycetes</taxon>
        <taxon>Pucciniales</taxon>
        <taxon>Pucciniaceae</taxon>
        <taxon>Puccinia</taxon>
    </lineage>
</organism>
<gene>
    <name evidence="5" type="ORF">VP01_1353g2</name>
</gene>